<accession>A0AAU7VRP8</accession>
<evidence type="ECO:0008006" key="3">
    <source>
        <dbReference type="Google" id="ProtNLM"/>
    </source>
</evidence>
<keyword evidence="1" id="KW-0472">Membrane</keyword>
<evidence type="ECO:0000313" key="2">
    <source>
        <dbReference type="EMBL" id="XBX76950.1"/>
    </source>
</evidence>
<dbReference type="AlphaFoldDB" id="A0AAU7VRP8"/>
<reference evidence="2" key="1">
    <citation type="submission" date="2024-06" db="EMBL/GenBank/DDBJ databases">
        <title>Draft genome sequence of Microbacterium sp. strain A8/3-1, isolated from Oxytropis tragacanthoides Fisch. ex DC. Root nodules in the Altai region of Russia.</title>
        <authorList>
            <person name="Sazanova A."/>
            <person name="Guro P."/>
            <person name="Kuznetsova I."/>
            <person name="Belimov A."/>
            <person name="Safronova V."/>
        </authorList>
    </citation>
    <scope>NUCLEOTIDE SEQUENCE</scope>
    <source>
        <strain evidence="2">A8/3-1</strain>
    </source>
</reference>
<protein>
    <recommendedName>
        <fullName evidence="3">DUF5673 domain-containing protein</fullName>
    </recommendedName>
</protein>
<gene>
    <name evidence="2" type="ORF">ABS642_13620</name>
</gene>
<dbReference type="EMBL" id="CP158357">
    <property type="protein sequence ID" value="XBX76950.1"/>
    <property type="molecule type" value="Genomic_DNA"/>
</dbReference>
<feature type="transmembrane region" description="Helical" evidence="1">
    <location>
        <begin position="74"/>
        <end position="94"/>
    </location>
</feature>
<keyword evidence="1" id="KW-1133">Transmembrane helix</keyword>
<name>A0AAU7VRP8_9MICO</name>
<dbReference type="RefSeq" id="WP_350350522.1">
    <property type="nucleotide sequence ID" value="NZ_CP158357.1"/>
</dbReference>
<feature type="transmembrane region" description="Helical" evidence="1">
    <location>
        <begin position="6"/>
        <end position="27"/>
    </location>
</feature>
<evidence type="ECO:0000256" key="1">
    <source>
        <dbReference type="SAM" id="Phobius"/>
    </source>
</evidence>
<sequence length="175" mass="18782">MIPAFVLKIVLFAAALVFVVVLVRSFFGRSNRAKTRDPRVRLPRSVAIAAAVLLVLAVVASLLGFGSGDMRDPVPFRIASAVLLVVGLLVLLAYRNRYVLPGADAVVFRTIFGAERSIRYRDIVSHRTIDRRGRRMLVVRSSDGTTLRVHTSAPGMSGLVAAAAASSATAVRAPD</sequence>
<keyword evidence="1" id="KW-0812">Transmembrane</keyword>
<feature type="transmembrane region" description="Helical" evidence="1">
    <location>
        <begin position="47"/>
        <end position="68"/>
    </location>
</feature>
<proteinExistence type="predicted"/>
<organism evidence="2">
    <name type="scientific">Microbacterium sp. A8/3-1</name>
    <dbReference type="NCBI Taxonomy" id="3160749"/>
    <lineage>
        <taxon>Bacteria</taxon>
        <taxon>Bacillati</taxon>
        <taxon>Actinomycetota</taxon>
        <taxon>Actinomycetes</taxon>
        <taxon>Micrococcales</taxon>
        <taxon>Microbacteriaceae</taxon>
        <taxon>Microbacterium</taxon>
    </lineage>
</organism>